<reference evidence="2 3" key="1">
    <citation type="journal article" date="2024" name="BMC Biol.">
        <title>Comparative genomics of Ascetosporea gives new insight into the evolutionary basis for animal parasitism in Rhizaria.</title>
        <authorList>
            <person name="Hiltunen Thoren M."/>
            <person name="Onut-Brannstrom I."/>
            <person name="Alfjorden A."/>
            <person name="Peckova H."/>
            <person name="Swords F."/>
            <person name="Hooper C."/>
            <person name="Holzer A.S."/>
            <person name="Bass D."/>
            <person name="Burki F."/>
        </authorList>
    </citation>
    <scope>NUCLEOTIDE SEQUENCE [LARGE SCALE GENOMIC DNA]</scope>
    <source>
        <strain evidence="2">20-A016</strain>
    </source>
</reference>
<feature type="transmembrane region" description="Helical" evidence="1">
    <location>
        <begin position="209"/>
        <end position="229"/>
    </location>
</feature>
<proteinExistence type="predicted"/>
<feature type="transmembrane region" description="Helical" evidence="1">
    <location>
        <begin position="139"/>
        <end position="157"/>
    </location>
</feature>
<comment type="caution">
    <text evidence="2">The sequence shown here is derived from an EMBL/GenBank/DDBJ whole genome shotgun (WGS) entry which is preliminary data.</text>
</comment>
<keyword evidence="1" id="KW-0472">Membrane</keyword>
<feature type="transmembrane region" description="Helical" evidence="1">
    <location>
        <begin position="67"/>
        <end position="86"/>
    </location>
</feature>
<feature type="transmembrane region" description="Helical" evidence="1">
    <location>
        <begin position="107"/>
        <end position="127"/>
    </location>
</feature>
<name>A0ABV2AJN4_9EUKA</name>
<evidence type="ECO:0000313" key="3">
    <source>
        <dbReference type="Proteomes" id="UP001439008"/>
    </source>
</evidence>
<keyword evidence="1" id="KW-1133">Transmembrane helix</keyword>
<feature type="transmembrane region" description="Helical" evidence="1">
    <location>
        <begin position="169"/>
        <end position="189"/>
    </location>
</feature>
<keyword evidence="3" id="KW-1185">Reference proteome</keyword>
<dbReference type="Proteomes" id="UP001439008">
    <property type="component" value="Unassembled WGS sequence"/>
</dbReference>
<evidence type="ECO:0000313" key="2">
    <source>
        <dbReference type="EMBL" id="MES1919880.1"/>
    </source>
</evidence>
<gene>
    <name evidence="2" type="ORF">MHBO_001632</name>
</gene>
<accession>A0ABV2AJN4</accession>
<keyword evidence="1" id="KW-0812">Transmembrane</keyword>
<sequence>MLQSKFEHTINATYFCLTLWADLLTDVSMEIYSNVESNSIISYNFLMPKIIKLTKFYNSADITTKTSLKTAFILICFIVFYQFFAIKKKINRFLLRFFLLFKQKFIYLRKFVCDFLYFAISITLLFQNRPNFNLLASKNFSFVIYLFLSGLSLFVLKKKKKILKKWSNFLFYGSIFNFLQFFKFWRRFFVLKNLLLIWIIAPNLNGQNLSFDFMIFVIKKFFPFFYYATNTKTKRKKVRSKRKYLIKAYNVVLSTIERSSDVLLKKFDKYKTISDFIKNGAIQLLLMIMFSFSMGFFSKIGYFLISLIYPFHRSILAILNNEEKSNEKEEQKWVKYWTSNCLIKICQIFLEKLNLNSFPGVTNLLMWTCFWLQFDGPYCRGAEKVCDFLINF</sequence>
<dbReference type="EMBL" id="JBDODL010000431">
    <property type="protein sequence ID" value="MES1919880.1"/>
    <property type="molecule type" value="Genomic_DNA"/>
</dbReference>
<protein>
    <submittedName>
        <fullName evidence="2">Uncharacterized protein</fullName>
    </submittedName>
</protein>
<organism evidence="2 3">
    <name type="scientific">Bonamia ostreae</name>
    <dbReference type="NCBI Taxonomy" id="126728"/>
    <lineage>
        <taxon>Eukaryota</taxon>
        <taxon>Sar</taxon>
        <taxon>Rhizaria</taxon>
        <taxon>Endomyxa</taxon>
        <taxon>Ascetosporea</taxon>
        <taxon>Haplosporida</taxon>
        <taxon>Bonamia</taxon>
    </lineage>
</organism>
<evidence type="ECO:0000256" key="1">
    <source>
        <dbReference type="SAM" id="Phobius"/>
    </source>
</evidence>